<evidence type="ECO:0000256" key="10">
    <source>
        <dbReference type="ARBA" id="ARBA00037147"/>
    </source>
</evidence>
<evidence type="ECO:0000313" key="15">
    <source>
        <dbReference type="EMBL" id="QLL31028.1"/>
    </source>
</evidence>
<dbReference type="EMBL" id="CP059246">
    <property type="protein sequence ID" value="QLL31028.1"/>
    <property type="molecule type" value="Genomic_DNA"/>
</dbReference>
<keyword evidence="5" id="KW-0645">Protease</keyword>
<evidence type="ECO:0000259" key="14">
    <source>
        <dbReference type="Pfam" id="PF01694"/>
    </source>
</evidence>
<dbReference type="PANTHER" id="PTHR43066:SF1">
    <property type="entry name" value="RHOMBOID PROTEIN 2"/>
    <property type="match status" value="1"/>
</dbReference>
<keyword evidence="8 13" id="KW-1133">Transmembrane helix</keyword>
<evidence type="ECO:0000256" key="8">
    <source>
        <dbReference type="ARBA" id="ARBA00022989"/>
    </source>
</evidence>
<keyword evidence="16" id="KW-1185">Reference proteome</keyword>
<dbReference type="InterPro" id="IPR035952">
    <property type="entry name" value="Rhomboid-like_sf"/>
</dbReference>
<feature type="transmembrane region" description="Helical" evidence="13">
    <location>
        <begin position="93"/>
        <end position="113"/>
    </location>
</feature>
<dbReference type="GO" id="GO:0016020">
    <property type="term" value="C:membrane"/>
    <property type="evidence" value="ECO:0007669"/>
    <property type="project" value="InterPro"/>
</dbReference>
<keyword evidence="7" id="KW-0378">Hydrolase</keyword>
<dbReference type="Pfam" id="PF01694">
    <property type="entry name" value="Rhomboid"/>
    <property type="match status" value="1"/>
</dbReference>
<evidence type="ECO:0000256" key="9">
    <source>
        <dbReference type="ARBA" id="ARBA00023136"/>
    </source>
</evidence>
<evidence type="ECO:0000256" key="1">
    <source>
        <dbReference type="ARBA" id="ARBA00000156"/>
    </source>
</evidence>
<comment type="catalytic activity">
    <reaction evidence="1">
        <text>Cleaves type-1 transmembrane domains using a catalytic dyad composed of serine and histidine that are contributed by different transmembrane domains.</text>
        <dbReference type="EC" id="3.4.21.105"/>
    </reaction>
</comment>
<evidence type="ECO:0000313" key="16">
    <source>
        <dbReference type="Proteomes" id="UP000515788"/>
    </source>
</evidence>
<dbReference type="OrthoDB" id="10257275at2759"/>
<keyword evidence="6 13" id="KW-0812">Transmembrane</keyword>
<keyword evidence="9 13" id="KW-0472">Membrane</keyword>
<dbReference type="RefSeq" id="XP_037137703.1">
    <property type="nucleotide sequence ID" value="XM_037281808.1"/>
</dbReference>
<reference evidence="15 16" key="1">
    <citation type="submission" date="2020-06" db="EMBL/GenBank/DDBJ databases">
        <title>The yeast mating-type switching endonuclease HO is a domesticated member of an unorthodox homing genetic element family.</title>
        <authorList>
            <person name="Coughlan A.Y."/>
            <person name="Lombardi L."/>
            <person name="Braun-Galleani S."/>
            <person name="Martos A.R."/>
            <person name="Galeote V."/>
            <person name="Bigey F."/>
            <person name="Dequin S."/>
            <person name="Byrne K.P."/>
            <person name="Wolfe K.H."/>
        </authorList>
    </citation>
    <scope>NUCLEOTIDE SEQUENCE [LARGE SCALE GENOMIC DNA]</scope>
    <source>
        <strain evidence="15 16">CBS764</strain>
    </source>
</reference>
<feature type="transmembrane region" description="Helical" evidence="13">
    <location>
        <begin position="61"/>
        <end position="81"/>
    </location>
</feature>
<evidence type="ECO:0000256" key="3">
    <source>
        <dbReference type="ARBA" id="ARBA00009045"/>
    </source>
</evidence>
<comment type="similarity">
    <text evidence="3">Belongs to the peptidase S54 family.</text>
</comment>
<evidence type="ECO:0000256" key="13">
    <source>
        <dbReference type="SAM" id="Phobius"/>
    </source>
</evidence>
<dbReference type="AlphaFoldDB" id="A0A7G3ZBZ2"/>
<dbReference type="EC" id="3.4.21.105" evidence="4"/>
<feature type="transmembrane region" description="Helical" evidence="13">
    <location>
        <begin position="119"/>
        <end position="135"/>
    </location>
</feature>
<comment type="subcellular location">
    <subcellularLocation>
        <location evidence="2">Golgi apparatus</location>
        <location evidence="2">cis-Golgi network membrane</location>
        <topology evidence="2">Multi-pass membrane protein</topology>
    </subcellularLocation>
</comment>
<proteinExistence type="inferred from homology"/>
<organism evidence="15 16">
    <name type="scientific">Torulaspora globosa</name>
    <dbReference type="NCBI Taxonomy" id="48254"/>
    <lineage>
        <taxon>Eukaryota</taxon>
        <taxon>Fungi</taxon>
        <taxon>Dikarya</taxon>
        <taxon>Ascomycota</taxon>
        <taxon>Saccharomycotina</taxon>
        <taxon>Saccharomycetes</taxon>
        <taxon>Saccharomycetales</taxon>
        <taxon>Saccharomycetaceae</taxon>
        <taxon>Torulaspora</taxon>
    </lineage>
</organism>
<dbReference type="SUPFAM" id="SSF144091">
    <property type="entry name" value="Rhomboid-like"/>
    <property type="match status" value="1"/>
</dbReference>
<name>A0A7G3ZBZ2_9SACH</name>
<evidence type="ECO:0000256" key="2">
    <source>
        <dbReference type="ARBA" id="ARBA00004257"/>
    </source>
</evidence>
<dbReference type="Proteomes" id="UP000515788">
    <property type="component" value="Chromosome 1"/>
</dbReference>
<dbReference type="PANTHER" id="PTHR43066">
    <property type="entry name" value="RHOMBOID-RELATED PROTEIN"/>
    <property type="match status" value="1"/>
</dbReference>
<dbReference type="KEGG" id="tgb:HG536_0A08430"/>
<accession>A0A7G3ZBZ2</accession>
<evidence type="ECO:0000256" key="4">
    <source>
        <dbReference type="ARBA" id="ARBA00013039"/>
    </source>
</evidence>
<dbReference type="InterPro" id="IPR022764">
    <property type="entry name" value="Peptidase_S54_rhomboid_dom"/>
</dbReference>
<dbReference type="GO" id="GO:0004252">
    <property type="term" value="F:serine-type endopeptidase activity"/>
    <property type="evidence" value="ECO:0007669"/>
    <property type="project" value="InterPro"/>
</dbReference>
<dbReference type="GO" id="GO:0006508">
    <property type="term" value="P:proteolysis"/>
    <property type="evidence" value="ECO:0007669"/>
    <property type="project" value="UniProtKB-KW"/>
</dbReference>
<gene>
    <name evidence="15" type="ORF">HG536_0A08430</name>
</gene>
<protein>
    <recommendedName>
        <fullName evidence="11">Rhomboid-type serine protease 2</fullName>
        <ecNumber evidence="4">3.4.21.105</ecNumber>
    </recommendedName>
    <alternativeName>
        <fullName evidence="12">Rhomboid protein 2</fullName>
    </alternativeName>
</protein>
<evidence type="ECO:0000256" key="11">
    <source>
        <dbReference type="ARBA" id="ARBA00039804"/>
    </source>
</evidence>
<dbReference type="GeneID" id="59324125"/>
<evidence type="ECO:0000256" key="7">
    <source>
        <dbReference type="ARBA" id="ARBA00022801"/>
    </source>
</evidence>
<evidence type="ECO:0000256" key="5">
    <source>
        <dbReference type="ARBA" id="ARBA00022670"/>
    </source>
</evidence>
<dbReference type="GO" id="GO:0005794">
    <property type="term" value="C:Golgi apparatus"/>
    <property type="evidence" value="ECO:0007669"/>
    <property type="project" value="UniProtKB-SubCell"/>
</dbReference>
<evidence type="ECO:0000256" key="6">
    <source>
        <dbReference type="ARBA" id="ARBA00022692"/>
    </source>
</evidence>
<comment type="function">
    <text evidence="10">Probable rhomboid-type serine protease that catalyzes intramembrane proteolysis.</text>
</comment>
<feature type="domain" description="Peptidase S54 rhomboid" evidence="14">
    <location>
        <begin position="54"/>
        <end position="190"/>
    </location>
</feature>
<dbReference type="Gene3D" id="1.20.1540.10">
    <property type="entry name" value="Rhomboid-like"/>
    <property type="match status" value="1"/>
</dbReference>
<evidence type="ECO:0000256" key="12">
    <source>
        <dbReference type="ARBA" id="ARBA00042081"/>
    </source>
</evidence>
<sequence length="268" mass="29911">MFRWSDLTRPNGQPPSALTTGLLAFLLLLFCLNKVIPINDAMSLSPKGIFNPGRLSNYPLAHLSLFHLFFNAFSLVGPLNVFESQHGTVHTGVVLNLTAVMTGLLYCLFGKLFYPDTSIAGASGWCFTFFGYFSYKESAISPRYHIPNSNFAFPTVLAPMVLLILISILVPGVSFWGHFFALMVGYFLGAKEKAFRKIMPPSWIIEKIEDKAEPLIRLIPSWVKFYREKDMTERDVAKYTSLFAPHDPLPLHNAVETQPSGGRVLGTA</sequence>
<feature type="transmembrane region" description="Helical" evidence="13">
    <location>
        <begin position="151"/>
        <end position="169"/>
    </location>
</feature>